<evidence type="ECO:0008006" key="4">
    <source>
        <dbReference type="Google" id="ProtNLM"/>
    </source>
</evidence>
<dbReference type="EMBL" id="CP001016">
    <property type="protein sequence ID" value="ACB96735.1"/>
    <property type="molecule type" value="Genomic_DNA"/>
</dbReference>
<feature type="compositionally biased region" description="Basic and acidic residues" evidence="1">
    <location>
        <begin position="9"/>
        <end position="18"/>
    </location>
</feature>
<dbReference type="STRING" id="395963.Bind_3175"/>
<dbReference type="Pfam" id="PF14384">
    <property type="entry name" value="BrnA_antitoxin"/>
    <property type="match status" value="1"/>
</dbReference>
<dbReference type="InterPro" id="IPR025528">
    <property type="entry name" value="BrnA_antitoxin"/>
</dbReference>
<dbReference type="Proteomes" id="UP000001695">
    <property type="component" value="Chromosome"/>
</dbReference>
<dbReference type="HOGENOM" id="CLU_140900_0_2_5"/>
<proteinExistence type="predicted"/>
<organism evidence="2 3">
    <name type="scientific">Beijerinckia indica subsp. indica (strain ATCC 9039 / DSM 1715 / NCIMB 8712)</name>
    <dbReference type="NCBI Taxonomy" id="395963"/>
    <lineage>
        <taxon>Bacteria</taxon>
        <taxon>Pseudomonadati</taxon>
        <taxon>Pseudomonadota</taxon>
        <taxon>Alphaproteobacteria</taxon>
        <taxon>Hyphomicrobiales</taxon>
        <taxon>Beijerinckiaceae</taxon>
        <taxon>Beijerinckia</taxon>
    </lineage>
</organism>
<dbReference type="AlphaFoldDB" id="B2ICD8"/>
<name>B2ICD8_BEII9</name>
<evidence type="ECO:0000313" key="2">
    <source>
        <dbReference type="EMBL" id="ACB96735.1"/>
    </source>
</evidence>
<reference evidence="2 3" key="2">
    <citation type="journal article" date="2010" name="J. Bacteriol.">
        <title>Complete genome sequence of Beijerinckia indica subsp. indica.</title>
        <authorList>
            <person name="Tamas I."/>
            <person name="Dedysh S.N."/>
            <person name="Liesack W."/>
            <person name="Stott M.B."/>
            <person name="Alam M."/>
            <person name="Murrell J.C."/>
            <person name="Dunfield P.F."/>
        </authorList>
    </citation>
    <scope>NUCLEOTIDE SEQUENCE [LARGE SCALE GENOMIC DNA]</scope>
    <source>
        <strain evidence="3">ATCC 9039 / DSM 1715 / NCIMB 8712</strain>
    </source>
</reference>
<sequence length="101" mass="11591">MPKHSRIRRLGDAEEAKIQDQIASDPDDFEPTDEELANARPFAEVFPHLAETIRRRGPLKKKEAVSIRIDIDVLQKLRATGSGWQSRVNDVLREFVEGKQR</sequence>
<feature type="region of interest" description="Disordered" evidence="1">
    <location>
        <begin position="1"/>
        <end position="33"/>
    </location>
</feature>
<accession>B2ICD8</accession>
<dbReference type="eggNOG" id="COG3514">
    <property type="taxonomic scope" value="Bacteria"/>
</dbReference>
<reference evidence="3" key="1">
    <citation type="submission" date="2008-03" db="EMBL/GenBank/DDBJ databases">
        <title>Complete sequence of chromosome of Beijerinckia indica subsp. indica ATCC 9039.</title>
        <authorList>
            <consortium name="US DOE Joint Genome Institute"/>
            <person name="Copeland A."/>
            <person name="Lucas S."/>
            <person name="Lapidus A."/>
            <person name="Glavina del Rio T."/>
            <person name="Dalin E."/>
            <person name="Tice H."/>
            <person name="Bruce D."/>
            <person name="Goodwin L."/>
            <person name="Pitluck S."/>
            <person name="LaButti K."/>
            <person name="Schmutz J."/>
            <person name="Larimer F."/>
            <person name="Land M."/>
            <person name="Hauser L."/>
            <person name="Kyrpides N."/>
            <person name="Mikhailova N."/>
            <person name="Dunfield P.F."/>
            <person name="Dedysh S.N."/>
            <person name="Liesack W."/>
            <person name="Saw J.H."/>
            <person name="Alam M."/>
            <person name="Chen Y."/>
            <person name="Murrell J.C."/>
            <person name="Richardson P."/>
        </authorList>
    </citation>
    <scope>NUCLEOTIDE SEQUENCE [LARGE SCALE GENOMIC DNA]</scope>
    <source>
        <strain evidence="3">ATCC 9039 / DSM 1715 / NCIMB 8712</strain>
    </source>
</reference>
<dbReference type="RefSeq" id="WP_012386083.1">
    <property type="nucleotide sequence ID" value="NC_010581.1"/>
</dbReference>
<dbReference type="KEGG" id="bid:Bind_3175"/>
<keyword evidence="3" id="KW-1185">Reference proteome</keyword>
<protein>
    <recommendedName>
        <fullName evidence="4">BrnA antitoxin family protein</fullName>
    </recommendedName>
</protein>
<dbReference type="OrthoDB" id="361944at2"/>
<gene>
    <name evidence="2" type="ordered locus">Bind_3175</name>
</gene>
<evidence type="ECO:0000313" key="3">
    <source>
        <dbReference type="Proteomes" id="UP000001695"/>
    </source>
</evidence>
<evidence type="ECO:0000256" key="1">
    <source>
        <dbReference type="SAM" id="MobiDB-lite"/>
    </source>
</evidence>